<protein>
    <submittedName>
        <fullName evidence="3">Vitamin B12-binding protein</fullName>
    </submittedName>
</protein>
<dbReference type="PANTHER" id="PTHR30535">
    <property type="entry name" value="VITAMIN B12-BINDING PROTEIN"/>
    <property type="match status" value="1"/>
</dbReference>
<dbReference type="AlphaFoldDB" id="A0A644Z0F5"/>
<sequence>MMKRLGPILAAMLLIAAAMPAPAEGMKVISFSPALTELIWVLGAGGLQIARSNACDYPAAATALPTAGKFAKPELETVLAMKPDLVVANDLINPGVARILRQNGIRVELRQCRDFDDYLWWVGTLGELLDRRFEAAAEVRRIQEFRAQIARQPRLPGKALWVIWDSPLMVAGSGSFPEMVLRQAGMDNIAADVGQEYFKCSYDWVLKNPPDVIIWSAPGKPDPGHRFWGQLEAVRCDRVVAGLDSDLIQRPGPRLTQGIAELRRKIMEVRERAVEKSEKQEVQK</sequence>
<dbReference type="Gene3D" id="3.40.50.1980">
    <property type="entry name" value="Nitrogenase molybdenum iron protein domain"/>
    <property type="match status" value="2"/>
</dbReference>
<dbReference type="InterPro" id="IPR050902">
    <property type="entry name" value="ABC_Transporter_SBP"/>
</dbReference>
<dbReference type="NCBIfam" id="NF038402">
    <property type="entry name" value="TroA_like"/>
    <property type="match status" value="1"/>
</dbReference>
<dbReference type="GO" id="GO:0071281">
    <property type="term" value="P:cellular response to iron ion"/>
    <property type="evidence" value="ECO:0007669"/>
    <property type="project" value="TreeGrafter"/>
</dbReference>
<dbReference type="EMBL" id="VSSQ01006951">
    <property type="protein sequence ID" value="MPM34365.1"/>
    <property type="molecule type" value="Genomic_DNA"/>
</dbReference>
<dbReference type="PANTHER" id="PTHR30535:SF34">
    <property type="entry name" value="MOLYBDATE-BINDING PROTEIN MOLA"/>
    <property type="match status" value="1"/>
</dbReference>
<dbReference type="InterPro" id="IPR054828">
    <property type="entry name" value="Vit_B12_bind_prot"/>
</dbReference>
<gene>
    <name evidence="3" type="primary">btuF_18</name>
    <name evidence="3" type="ORF">SDC9_80947</name>
</gene>
<evidence type="ECO:0000259" key="2">
    <source>
        <dbReference type="PROSITE" id="PS50983"/>
    </source>
</evidence>
<accession>A0A644Z0F5</accession>
<dbReference type="PROSITE" id="PS50983">
    <property type="entry name" value="FE_B12_PBP"/>
    <property type="match status" value="1"/>
</dbReference>
<keyword evidence="1" id="KW-0732">Signal</keyword>
<name>A0A644Z0F5_9ZZZZ</name>
<dbReference type="Pfam" id="PF01497">
    <property type="entry name" value="Peripla_BP_2"/>
    <property type="match status" value="1"/>
</dbReference>
<organism evidence="3">
    <name type="scientific">bioreactor metagenome</name>
    <dbReference type="NCBI Taxonomy" id="1076179"/>
    <lineage>
        <taxon>unclassified sequences</taxon>
        <taxon>metagenomes</taxon>
        <taxon>ecological metagenomes</taxon>
    </lineage>
</organism>
<evidence type="ECO:0000313" key="3">
    <source>
        <dbReference type="EMBL" id="MPM34365.1"/>
    </source>
</evidence>
<comment type="caution">
    <text evidence="3">The sequence shown here is derived from an EMBL/GenBank/DDBJ whole genome shotgun (WGS) entry which is preliminary data.</text>
</comment>
<dbReference type="SUPFAM" id="SSF53807">
    <property type="entry name" value="Helical backbone' metal receptor"/>
    <property type="match status" value="1"/>
</dbReference>
<evidence type="ECO:0000256" key="1">
    <source>
        <dbReference type="ARBA" id="ARBA00022729"/>
    </source>
</evidence>
<feature type="domain" description="Fe/B12 periplasmic-binding" evidence="2">
    <location>
        <begin position="27"/>
        <end position="270"/>
    </location>
</feature>
<proteinExistence type="predicted"/>
<reference evidence="3" key="1">
    <citation type="submission" date="2019-08" db="EMBL/GenBank/DDBJ databases">
        <authorList>
            <person name="Kucharzyk K."/>
            <person name="Murdoch R.W."/>
            <person name="Higgins S."/>
            <person name="Loffler F."/>
        </authorList>
    </citation>
    <scope>NUCLEOTIDE SEQUENCE</scope>
</reference>
<dbReference type="InterPro" id="IPR002491">
    <property type="entry name" value="ABC_transptr_periplasmic_BD"/>
</dbReference>